<proteinExistence type="predicted"/>
<evidence type="ECO:0000313" key="5">
    <source>
        <dbReference type="Proteomes" id="UP001311232"/>
    </source>
</evidence>
<dbReference type="Proteomes" id="UP001311232">
    <property type="component" value="Unassembled WGS sequence"/>
</dbReference>
<name>A0AAV9S8I9_9TELE</name>
<feature type="compositionally biased region" description="Polar residues" evidence="3">
    <location>
        <begin position="93"/>
        <end position="103"/>
    </location>
</feature>
<reference evidence="4 5" key="1">
    <citation type="submission" date="2021-06" db="EMBL/GenBank/DDBJ databases">
        <authorList>
            <person name="Palmer J.M."/>
        </authorList>
    </citation>
    <scope>NUCLEOTIDE SEQUENCE [LARGE SCALE GENOMIC DNA]</scope>
    <source>
        <strain evidence="4 5">MEX-2019</strain>
        <tissue evidence="4">Muscle</tissue>
    </source>
</reference>
<dbReference type="PANTHER" id="PTHR16193:SF0">
    <property type="entry name" value="TETRATRICOPEPTIDE REPEAT PROTEIN 27"/>
    <property type="match status" value="1"/>
</dbReference>
<dbReference type="EMBL" id="JAHHUM010000787">
    <property type="protein sequence ID" value="KAK5617192.1"/>
    <property type="molecule type" value="Genomic_DNA"/>
</dbReference>
<dbReference type="AlphaFoldDB" id="A0AAV9S8I9"/>
<comment type="caution">
    <text evidence="4">The sequence shown here is derived from an EMBL/GenBank/DDBJ whole genome shotgun (WGS) entry which is preliminary data.</text>
</comment>
<keyword evidence="1" id="KW-0677">Repeat</keyword>
<keyword evidence="2" id="KW-0802">TPR repeat</keyword>
<keyword evidence="5" id="KW-1185">Reference proteome</keyword>
<feature type="region of interest" description="Disordered" evidence="3">
    <location>
        <begin position="85"/>
        <end position="107"/>
    </location>
</feature>
<evidence type="ECO:0000256" key="3">
    <source>
        <dbReference type="SAM" id="MobiDB-lite"/>
    </source>
</evidence>
<organism evidence="4 5">
    <name type="scientific">Crenichthys baileyi</name>
    <name type="common">White River springfish</name>
    <dbReference type="NCBI Taxonomy" id="28760"/>
    <lineage>
        <taxon>Eukaryota</taxon>
        <taxon>Metazoa</taxon>
        <taxon>Chordata</taxon>
        <taxon>Craniata</taxon>
        <taxon>Vertebrata</taxon>
        <taxon>Euteleostomi</taxon>
        <taxon>Actinopterygii</taxon>
        <taxon>Neopterygii</taxon>
        <taxon>Teleostei</taxon>
        <taxon>Neoteleostei</taxon>
        <taxon>Acanthomorphata</taxon>
        <taxon>Ovalentaria</taxon>
        <taxon>Atherinomorphae</taxon>
        <taxon>Cyprinodontiformes</taxon>
        <taxon>Goodeidae</taxon>
        <taxon>Crenichthys</taxon>
    </lineage>
</organism>
<sequence>MFILKPTVLQCESVLSDQRSLAVQFHLECADISLTYYEYRSAKEHIDRAKQLSELHINMTGALGKRTRFQERFLAQLILEVKRQDDEADQRFIESSPTPTPQASLPKDYHLDDDTVLDQVNLAEPDQYKLPDLSAEEQALLLGVW</sequence>
<evidence type="ECO:0000313" key="4">
    <source>
        <dbReference type="EMBL" id="KAK5617192.1"/>
    </source>
</evidence>
<dbReference type="PANTHER" id="PTHR16193">
    <property type="entry name" value="TETRATRICOPEPTIDE REPEAT PROTEIN 27"/>
    <property type="match status" value="1"/>
</dbReference>
<dbReference type="InterPro" id="IPR044244">
    <property type="entry name" value="TTC27/Emw1"/>
</dbReference>
<accession>A0AAV9S8I9</accession>
<gene>
    <name evidence="4" type="ORF">CRENBAI_010979</name>
</gene>
<evidence type="ECO:0000256" key="1">
    <source>
        <dbReference type="ARBA" id="ARBA00022737"/>
    </source>
</evidence>
<evidence type="ECO:0000256" key="2">
    <source>
        <dbReference type="ARBA" id="ARBA00022803"/>
    </source>
</evidence>
<protein>
    <submittedName>
        <fullName evidence="4">Uncharacterized protein</fullName>
    </submittedName>
</protein>